<comment type="caution">
    <text evidence="1">The sequence shown here is derived from an EMBL/GenBank/DDBJ whole genome shotgun (WGS) entry which is preliminary data.</text>
</comment>
<evidence type="ECO:0000313" key="1">
    <source>
        <dbReference type="EMBL" id="RZN73119.1"/>
    </source>
</evidence>
<evidence type="ECO:0000313" key="2">
    <source>
        <dbReference type="Proteomes" id="UP000320766"/>
    </source>
</evidence>
<gene>
    <name evidence="1" type="ORF">EF807_01140</name>
</gene>
<name>A0A520KYL2_9EURY</name>
<protein>
    <submittedName>
        <fullName evidence="1">Uncharacterized protein</fullName>
    </submittedName>
</protein>
<dbReference type="Proteomes" id="UP000320766">
    <property type="component" value="Unassembled WGS sequence"/>
</dbReference>
<proteinExistence type="predicted"/>
<reference evidence="1 2" key="1">
    <citation type="journal article" date="2019" name="Nat. Microbiol.">
        <title>Wide diversity of methane and short-chain alkane metabolisms in uncultured archaea.</title>
        <authorList>
            <person name="Borrel G."/>
            <person name="Adam P.S."/>
            <person name="McKay L.J."/>
            <person name="Chen L.X."/>
            <person name="Sierra-Garcia I.N."/>
            <person name="Sieber C.M."/>
            <person name="Letourneur Q."/>
            <person name="Ghozlane A."/>
            <person name="Andersen G.L."/>
            <person name="Li W.J."/>
            <person name="Hallam S.J."/>
            <person name="Muyzer G."/>
            <person name="de Oliveira V.M."/>
            <person name="Inskeep W.P."/>
            <person name="Banfield J.F."/>
            <person name="Gribaldo S."/>
        </authorList>
    </citation>
    <scope>NUCLEOTIDE SEQUENCE [LARGE SCALE GENOMIC DNA]</scope>
    <source>
        <strain evidence="1">NM1b</strain>
    </source>
</reference>
<dbReference type="AlphaFoldDB" id="A0A520KYL2"/>
<dbReference type="EMBL" id="RXIL01000019">
    <property type="protein sequence ID" value="RZN73119.1"/>
    <property type="molecule type" value="Genomic_DNA"/>
</dbReference>
<sequence length="106" mass="12342">MSYPPLPSNIGKRRPITDIDGNKQHFTMLDEVTQVQSTYRDKVIYLQRIQFENDGRIELRIGYYIIGKKPKMAGKWVWGQYATMMPAKDLQSIIHQAIKKGWISAE</sequence>
<organism evidence="1 2">
    <name type="scientific">Candidatus Methanolliviera hydrocarbonicum</name>
    <dbReference type="NCBI Taxonomy" id="2491085"/>
    <lineage>
        <taxon>Archaea</taxon>
        <taxon>Methanobacteriati</taxon>
        <taxon>Methanobacteriota</taxon>
        <taxon>Candidatus Methanoliparia</taxon>
        <taxon>Candidatus Methanoliparales</taxon>
        <taxon>Candidatus Methanollivieraceae</taxon>
        <taxon>Candidatus Methanolliviera</taxon>
    </lineage>
</organism>
<accession>A0A520KYL2</accession>